<dbReference type="GO" id="GO:0005829">
    <property type="term" value="C:cytosol"/>
    <property type="evidence" value="ECO:0007669"/>
    <property type="project" value="TreeGrafter"/>
</dbReference>
<keyword evidence="1 3" id="KW-0456">Lyase</keyword>
<dbReference type="AlphaFoldDB" id="A0A1P8WHF6"/>
<feature type="binding site" evidence="5">
    <location>
        <position position="207"/>
    </location>
    <ligand>
        <name>pyruvate</name>
        <dbReference type="ChEBI" id="CHEBI:15361"/>
    </ligand>
</feature>
<dbReference type="EMBL" id="CP017641">
    <property type="protein sequence ID" value="APZ93499.1"/>
    <property type="molecule type" value="Genomic_DNA"/>
</dbReference>
<dbReference type="Gene3D" id="3.20.20.70">
    <property type="entry name" value="Aldolase class I"/>
    <property type="match status" value="1"/>
</dbReference>
<feature type="active site" description="Proton donor/acceptor" evidence="4">
    <location>
        <position position="135"/>
    </location>
</feature>
<keyword evidence="7" id="KW-1185">Reference proteome</keyword>
<dbReference type="InterPro" id="IPR002220">
    <property type="entry name" value="DapA-like"/>
</dbReference>
<dbReference type="RefSeq" id="WP_077024953.1">
    <property type="nucleotide sequence ID" value="NZ_CP017641.1"/>
</dbReference>
<dbReference type="EC" id="4.1.2.-" evidence="6"/>
<evidence type="ECO:0000256" key="4">
    <source>
        <dbReference type="PIRSR" id="PIRSR001365-1"/>
    </source>
</evidence>
<dbReference type="PROSITE" id="PS00666">
    <property type="entry name" value="DHDPS_2"/>
    <property type="match status" value="1"/>
</dbReference>
<evidence type="ECO:0000313" key="7">
    <source>
        <dbReference type="Proteomes" id="UP000187735"/>
    </source>
</evidence>
<accession>A0A1P8WHF6</accession>
<sequence>MLRLSGIVPPVVTPLLQHDQLDPDAVGRIVEHLISGGVNGLFVLGTTGEGPSLSYQVRYQMVERSCEAADGRVPVLVGVTDSSLAESIQLANHAESAGAAAIVAAAPYYFPTNQQAVADWFRQLADRSPLPLVLYNMPGCVRISLAVETVADLSKHPNIIGVKDSSGDLNYFQQLCDHFADNSDFAVFMGPEELIPEAVAAGADGGVCGGGNLLPHVYVNMFNAAKAGDDAEVIRVKAIVSDVFSGIYFDPDGQMNLIPALKLAMSHCGLCRAEIAPPLQSPTPDHAQQVGSQLAGILESSASPLTLAHTA</sequence>
<reference evidence="6 7" key="1">
    <citation type="journal article" date="2016" name="Front. Microbiol.">
        <title>Fuerstia marisgermanicae gen. nov., sp. nov., an Unusual Member of the Phylum Planctomycetes from the German Wadden Sea.</title>
        <authorList>
            <person name="Kohn T."/>
            <person name="Heuer A."/>
            <person name="Jogler M."/>
            <person name="Vollmers J."/>
            <person name="Boedeker C."/>
            <person name="Bunk B."/>
            <person name="Rast P."/>
            <person name="Borchert D."/>
            <person name="Glockner I."/>
            <person name="Freese H.M."/>
            <person name="Klenk H.P."/>
            <person name="Overmann J."/>
            <person name="Kaster A.K."/>
            <person name="Rohde M."/>
            <person name="Wiegand S."/>
            <person name="Jogler C."/>
        </authorList>
    </citation>
    <scope>NUCLEOTIDE SEQUENCE [LARGE SCALE GENOMIC DNA]</scope>
    <source>
        <strain evidence="6 7">NH11</strain>
    </source>
</reference>
<proteinExistence type="inferred from homology"/>
<dbReference type="CDD" id="cd00408">
    <property type="entry name" value="DHDPS-like"/>
    <property type="match status" value="1"/>
</dbReference>
<dbReference type="PIRSF" id="PIRSF001365">
    <property type="entry name" value="DHDPS"/>
    <property type="match status" value="1"/>
</dbReference>
<organism evidence="6 7">
    <name type="scientific">Fuerstiella marisgermanici</name>
    <dbReference type="NCBI Taxonomy" id="1891926"/>
    <lineage>
        <taxon>Bacteria</taxon>
        <taxon>Pseudomonadati</taxon>
        <taxon>Planctomycetota</taxon>
        <taxon>Planctomycetia</taxon>
        <taxon>Planctomycetales</taxon>
        <taxon>Planctomycetaceae</taxon>
        <taxon>Fuerstiella</taxon>
    </lineage>
</organism>
<dbReference type="STRING" id="1891926.Fuma_03117"/>
<evidence type="ECO:0000256" key="1">
    <source>
        <dbReference type="ARBA" id="ARBA00023239"/>
    </source>
</evidence>
<dbReference type="SUPFAM" id="SSF51569">
    <property type="entry name" value="Aldolase"/>
    <property type="match status" value="1"/>
</dbReference>
<evidence type="ECO:0000313" key="6">
    <source>
        <dbReference type="EMBL" id="APZ93499.1"/>
    </source>
</evidence>
<comment type="similarity">
    <text evidence="3">Belongs to the DapA family.</text>
</comment>
<dbReference type="OrthoDB" id="9782828at2"/>
<dbReference type="PANTHER" id="PTHR42849:SF1">
    <property type="entry name" value="N-ACETYLNEURAMINATE LYASE"/>
    <property type="match status" value="1"/>
</dbReference>
<evidence type="ECO:0000256" key="2">
    <source>
        <dbReference type="ARBA" id="ARBA00023270"/>
    </source>
</evidence>
<protein>
    <submittedName>
        <fullName evidence="6">Putative 2-keto-3-deoxy-galactonate aldolase YagE</fullName>
        <ecNumber evidence="6">4.1.2.-</ecNumber>
    </submittedName>
</protein>
<keyword evidence="2" id="KW-0704">Schiff base</keyword>
<gene>
    <name evidence="6" type="primary">yagE_2</name>
    <name evidence="6" type="ORF">Fuma_03117</name>
</gene>
<dbReference type="PRINTS" id="PR00146">
    <property type="entry name" value="DHPICSNTHASE"/>
</dbReference>
<feature type="binding site" evidence="5">
    <location>
        <position position="47"/>
    </location>
    <ligand>
        <name>pyruvate</name>
        <dbReference type="ChEBI" id="CHEBI:15361"/>
    </ligand>
</feature>
<evidence type="ECO:0000256" key="5">
    <source>
        <dbReference type="PIRSR" id="PIRSR001365-2"/>
    </source>
</evidence>
<dbReference type="PANTHER" id="PTHR42849">
    <property type="entry name" value="N-ACETYLNEURAMINATE LYASE"/>
    <property type="match status" value="1"/>
</dbReference>
<dbReference type="GO" id="GO:0019262">
    <property type="term" value="P:N-acetylneuraminate catabolic process"/>
    <property type="evidence" value="ECO:0007669"/>
    <property type="project" value="TreeGrafter"/>
</dbReference>
<dbReference type="Pfam" id="PF00701">
    <property type="entry name" value="DHDPS"/>
    <property type="match status" value="1"/>
</dbReference>
<dbReference type="SMART" id="SM01130">
    <property type="entry name" value="DHDPS"/>
    <property type="match status" value="1"/>
</dbReference>
<evidence type="ECO:0000256" key="3">
    <source>
        <dbReference type="PIRNR" id="PIRNR001365"/>
    </source>
</evidence>
<feature type="active site" description="Schiff-base intermediate with substrate" evidence="4">
    <location>
        <position position="163"/>
    </location>
</feature>
<dbReference type="KEGG" id="fmr:Fuma_03117"/>
<dbReference type="InterPro" id="IPR020625">
    <property type="entry name" value="Schiff_base-form_aldolases_AS"/>
</dbReference>
<dbReference type="InterPro" id="IPR013785">
    <property type="entry name" value="Aldolase_TIM"/>
</dbReference>
<name>A0A1P8WHF6_9PLAN</name>
<dbReference type="GO" id="GO:0008747">
    <property type="term" value="F:N-acetylneuraminate lyase activity"/>
    <property type="evidence" value="ECO:0007669"/>
    <property type="project" value="TreeGrafter"/>
</dbReference>
<dbReference type="Proteomes" id="UP000187735">
    <property type="component" value="Chromosome"/>
</dbReference>